<feature type="chain" id="PRO_5046154356" evidence="1">
    <location>
        <begin position="19"/>
        <end position="354"/>
    </location>
</feature>
<keyword evidence="1" id="KW-0732">Signal</keyword>
<evidence type="ECO:0000313" key="3">
    <source>
        <dbReference type="EMBL" id="MCZ4517552.1"/>
    </source>
</evidence>
<dbReference type="RefSeq" id="WP_269602159.1">
    <property type="nucleotide sequence ID" value="NZ_JAPWIJ010000001.1"/>
</dbReference>
<sequence length="354" mass="37619">MRFGRYMSVACVSALVLAGCGTESTADPALPEGGAAPLGSFDLQAHRGGLGLVTESTIESFSNALELGVNTLELDTQITEDGVAIVTHDRKVSDKKCIDTGASTPGDPDFPYVGKFVDTLTLAQIRTLDCGALPLADYPEQRRVPGARMPTLTEVLDLVKSVDAPDVKLNVETKVEAGSPTETAPREQFVDTVLGTIREAGMLDRITVQSFDWGALKLVRDAEPEVPVVALTNGDFLQVGQEGSSPWLGGIDIDDFGGDAIAAIDSFGASAYSPVQGNPQSGKVGDPDFELFVTQAMVDSAHDRGIRVIPWTVDDPDTMRALMDLGVDGLITDYPDRARTVMSERGLPLPEPAR</sequence>
<dbReference type="InterPro" id="IPR017946">
    <property type="entry name" value="PLC-like_Pdiesterase_TIM-brl"/>
</dbReference>
<dbReference type="SUPFAM" id="SSF51695">
    <property type="entry name" value="PLC-like phosphodiesterases"/>
    <property type="match status" value="1"/>
</dbReference>
<gene>
    <name evidence="3" type="ORF">O4220_03425</name>
</gene>
<accession>A0ABT4M9B6</accession>
<evidence type="ECO:0000256" key="1">
    <source>
        <dbReference type="SAM" id="SignalP"/>
    </source>
</evidence>
<comment type="caution">
    <text evidence="3">The sequence shown here is derived from an EMBL/GenBank/DDBJ whole genome shotgun (WGS) entry which is preliminary data.</text>
</comment>
<dbReference type="PROSITE" id="PS51257">
    <property type="entry name" value="PROKAR_LIPOPROTEIN"/>
    <property type="match status" value="1"/>
</dbReference>
<dbReference type="PROSITE" id="PS50007">
    <property type="entry name" value="PIPLC_X_DOMAIN"/>
    <property type="match status" value="1"/>
</dbReference>
<protein>
    <submittedName>
        <fullName evidence="3">Glycerophosphodiester phosphodiesterase family protein</fullName>
    </submittedName>
</protein>
<proteinExistence type="predicted"/>
<dbReference type="PANTHER" id="PTHR46211">
    <property type="entry name" value="GLYCEROPHOSPHORYL DIESTER PHOSPHODIESTERASE"/>
    <property type="match status" value="1"/>
</dbReference>
<dbReference type="PROSITE" id="PS51704">
    <property type="entry name" value="GP_PDE"/>
    <property type="match status" value="1"/>
</dbReference>
<name>A0ABT4M9B6_9NOCA</name>
<dbReference type="EMBL" id="JAPWIJ010000001">
    <property type="protein sequence ID" value="MCZ4517552.1"/>
    <property type="molecule type" value="Genomic_DNA"/>
</dbReference>
<reference evidence="3" key="1">
    <citation type="submission" date="2022-12" db="EMBL/GenBank/DDBJ databases">
        <authorList>
            <person name="Krivoruchko A.V."/>
            <person name="Elkin A."/>
        </authorList>
    </citation>
    <scope>NUCLEOTIDE SEQUENCE</scope>
    <source>
        <strain evidence="3">IEGM 1391</strain>
    </source>
</reference>
<evidence type="ECO:0000313" key="4">
    <source>
        <dbReference type="Proteomes" id="UP001081071"/>
    </source>
</evidence>
<organism evidence="3 4">
    <name type="scientific">Rhodococcus ruber</name>
    <dbReference type="NCBI Taxonomy" id="1830"/>
    <lineage>
        <taxon>Bacteria</taxon>
        <taxon>Bacillati</taxon>
        <taxon>Actinomycetota</taxon>
        <taxon>Actinomycetes</taxon>
        <taxon>Mycobacteriales</taxon>
        <taxon>Nocardiaceae</taxon>
        <taxon>Rhodococcus</taxon>
    </lineage>
</organism>
<feature type="signal peptide" evidence="1">
    <location>
        <begin position="1"/>
        <end position="18"/>
    </location>
</feature>
<evidence type="ECO:0000259" key="2">
    <source>
        <dbReference type="PROSITE" id="PS51704"/>
    </source>
</evidence>
<dbReference type="InterPro" id="IPR030395">
    <property type="entry name" value="GP_PDE_dom"/>
</dbReference>
<feature type="domain" description="GP-PDE" evidence="2">
    <location>
        <begin position="41"/>
        <end position="342"/>
    </location>
</feature>
<dbReference type="Proteomes" id="UP001081071">
    <property type="component" value="Unassembled WGS sequence"/>
</dbReference>
<keyword evidence="4" id="KW-1185">Reference proteome</keyword>
<dbReference type="Gene3D" id="3.20.20.190">
    <property type="entry name" value="Phosphatidylinositol (PI) phosphodiesterase"/>
    <property type="match status" value="1"/>
</dbReference>
<dbReference type="Pfam" id="PF03009">
    <property type="entry name" value="GDPD"/>
    <property type="match status" value="1"/>
</dbReference>
<dbReference type="PANTHER" id="PTHR46211:SF14">
    <property type="entry name" value="GLYCEROPHOSPHODIESTER PHOSPHODIESTERASE"/>
    <property type="match status" value="1"/>
</dbReference>